<name>A0A4Y2UME4_ARAVE</name>
<keyword evidence="3" id="KW-1185">Reference proteome</keyword>
<keyword evidence="1" id="KW-0812">Transmembrane</keyword>
<accession>A0A4Y2UME4</accession>
<organism evidence="2 3">
    <name type="scientific">Araneus ventricosus</name>
    <name type="common">Orbweaver spider</name>
    <name type="synonym">Epeira ventricosa</name>
    <dbReference type="NCBI Taxonomy" id="182803"/>
    <lineage>
        <taxon>Eukaryota</taxon>
        <taxon>Metazoa</taxon>
        <taxon>Ecdysozoa</taxon>
        <taxon>Arthropoda</taxon>
        <taxon>Chelicerata</taxon>
        <taxon>Arachnida</taxon>
        <taxon>Araneae</taxon>
        <taxon>Araneomorphae</taxon>
        <taxon>Entelegynae</taxon>
        <taxon>Araneoidea</taxon>
        <taxon>Araneidae</taxon>
        <taxon>Araneus</taxon>
    </lineage>
</organism>
<dbReference type="Proteomes" id="UP000499080">
    <property type="component" value="Unassembled WGS sequence"/>
</dbReference>
<keyword evidence="1" id="KW-0472">Membrane</keyword>
<feature type="transmembrane region" description="Helical" evidence="1">
    <location>
        <begin position="40"/>
        <end position="59"/>
    </location>
</feature>
<keyword evidence="1" id="KW-1133">Transmembrane helix</keyword>
<evidence type="ECO:0000256" key="1">
    <source>
        <dbReference type="SAM" id="Phobius"/>
    </source>
</evidence>
<comment type="caution">
    <text evidence="2">The sequence shown here is derived from an EMBL/GenBank/DDBJ whole genome shotgun (WGS) entry which is preliminary data.</text>
</comment>
<gene>
    <name evidence="2" type="ORF">AVEN_98927_1</name>
</gene>
<protein>
    <submittedName>
        <fullName evidence="2">Uncharacterized protein</fullName>
    </submittedName>
</protein>
<evidence type="ECO:0000313" key="2">
    <source>
        <dbReference type="EMBL" id="GBO14205.1"/>
    </source>
</evidence>
<reference evidence="2 3" key="1">
    <citation type="journal article" date="2019" name="Sci. Rep.">
        <title>Orb-weaving spider Araneus ventricosus genome elucidates the spidroin gene catalogue.</title>
        <authorList>
            <person name="Kono N."/>
            <person name="Nakamura H."/>
            <person name="Ohtoshi R."/>
            <person name="Moran D.A.P."/>
            <person name="Shinohara A."/>
            <person name="Yoshida Y."/>
            <person name="Fujiwara M."/>
            <person name="Mori M."/>
            <person name="Tomita M."/>
            <person name="Arakawa K."/>
        </authorList>
    </citation>
    <scope>NUCLEOTIDE SEQUENCE [LARGE SCALE GENOMIC DNA]</scope>
</reference>
<dbReference type="AlphaFoldDB" id="A0A4Y2UME4"/>
<dbReference type="EMBL" id="BGPR01038368">
    <property type="protein sequence ID" value="GBO14205.1"/>
    <property type="molecule type" value="Genomic_DNA"/>
</dbReference>
<sequence length="113" mass="13343">MRDARHVPVRTRIVFKNLMNDAAEFQNIKGLPHFGVCWRVFFNTFVLVGIINFHYLVFLGKFPSLLVWQLLECPRQWTSILLTLSSAYLQEVQWQLPTATFLPAKWTIFKERS</sequence>
<evidence type="ECO:0000313" key="3">
    <source>
        <dbReference type="Proteomes" id="UP000499080"/>
    </source>
</evidence>
<proteinExistence type="predicted"/>